<feature type="domain" description="Sulfotransferase" evidence="1">
    <location>
        <begin position="189"/>
        <end position="246"/>
    </location>
</feature>
<keyword evidence="3" id="KW-1185">Reference proteome</keyword>
<dbReference type="KEGG" id="bid:Bind_3316"/>
<sequence length="471" mass="53142">MTAIDQVYQARTGLPSATSPMLKPIYIILGMHRSGTSLCSSIMSGLGINMADEKGEGLGNELGHWERWDLVALHDEILAFFNRAFYSPTHDFPLPPAWWAEPAIQPVLSRLEQLIADKVAHTDTFGFKDPRTCKLMPAWKRILARLHLRPKYVLCTRNPAHVAASLKARDGLDPAIGEYRCLDYLIECFRYTIDQDVLVIDYEDWFEDPFGTAQRLQNFLDLETAQSQQDIQIAVSHLVHSEMNRQGRNDMKARQPLVRHVYELIRQSSKNPDAFEKVRHFADQFIAFRQLLTPFEIQLQQIQDTAHAQLGSVQALYDQSMQQNSALQHALQAQTLARESAEQANAEAHAALQIQTVAWENADRATAEAHAALQIQILARKSAEQANAEQTLARENANAETHAVLDATIAERDHLRAALTTNEQLIAELQQSVQAQTLARENAEAALLAVPRQPKWLQPILAPHKLWQKTQ</sequence>
<protein>
    <recommendedName>
        <fullName evidence="1">Sulfotransferase domain-containing protein</fullName>
    </recommendedName>
</protein>
<dbReference type="HOGENOM" id="CLU_579598_0_0_5"/>
<accession>B2IDU3</accession>
<dbReference type="eggNOG" id="COG3551">
    <property type="taxonomic scope" value="Bacteria"/>
</dbReference>
<dbReference type="Gene3D" id="3.40.50.300">
    <property type="entry name" value="P-loop containing nucleotide triphosphate hydrolases"/>
    <property type="match status" value="1"/>
</dbReference>
<dbReference type="GO" id="GO:0008146">
    <property type="term" value="F:sulfotransferase activity"/>
    <property type="evidence" value="ECO:0007669"/>
    <property type="project" value="InterPro"/>
</dbReference>
<dbReference type="InterPro" id="IPR000863">
    <property type="entry name" value="Sulfotransferase_dom"/>
</dbReference>
<organism evidence="2 3">
    <name type="scientific">Beijerinckia indica subsp. indica (strain ATCC 9039 / DSM 1715 / NCIMB 8712)</name>
    <dbReference type="NCBI Taxonomy" id="395963"/>
    <lineage>
        <taxon>Bacteria</taxon>
        <taxon>Pseudomonadati</taxon>
        <taxon>Pseudomonadota</taxon>
        <taxon>Alphaproteobacteria</taxon>
        <taxon>Hyphomicrobiales</taxon>
        <taxon>Beijerinckiaceae</taxon>
        <taxon>Beijerinckia</taxon>
    </lineage>
</organism>
<dbReference type="SUPFAM" id="SSF52540">
    <property type="entry name" value="P-loop containing nucleoside triphosphate hydrolases"/>
    <property type="match status" value="1"/>
</dbReference>
<evidence type="ECO:0000313" key="2">
    <source>
        <dbReference type="EMBL" id="ACB96875.1"/>
    </source>
</evidence>
<gene>
    <name evidence="2" type="ordered locus">Bind_3316</name>
</gene>
<dbReference type="InterPro" id="IPR027417">
    <property type="entry name" value="P-loop_NTPase"/>
</dbReference>
<dbReference type="Proteomes" id="UP000001695">
    <property type="component" value="Chromosome"/>
</dbReference>
<reference evidence="2 3" key="2">
    <citation type="journal article" date="2010" name="J. Bacteriol.">
        <title>Complete genome sequence of Beijerinckia indica subsp. indica.</title>
        <authorList>
            <person name="Tamas I."/>
            <person name="Dedysh S.N."/>
            <person name="Liesack W."/>
            <person name="Stott M.B."/>
            <person name="Alam M."/>
            <person name="Murrell J.C."/>
            <person name="Dunfield P.F."/>
        </authorList>
    </citation>
    <scope>NUCLEOTIDE SEQUENCE [LARGE SCALE GENOMIC DNA]</scope>
    <source>
        <strain evidence="3">ATCC 9039 / DSM 1715 / NCIMB 8712</strain>
    </source>
</reference>
<evidence type="ECO:0000313" key="3">
    <source>
        <dbReference type="Proteomes" id="UP000001695"/>
    </source>
</evidence>
<dbReference type="RefSeq" id="WP_012386223.1">
    <property type="nucleotide sequence ID" value="NC_010581.1"/>
</dbReference>
<dbReference type="AlphaFoldDB" id="B2IDU3"/>
<reference evidence="3" key="1">
    <citation type="submission" date="2008-03" db="EMBL/GenBank/DDBJ databases">
        <title>Complete sequence of chromosome of Beijerinckia indica subsp. indica ATCC 9039.</title>
        <authorList>
            <consortium name="US DOE Joint Genome Institute"/>
            <person name="Copeland A."/>
            <person name="Lucas S."/>
            <person name="Lapidus A."/>
            <person name="Glavina del Rio T."/>
            <person name="Dalin E."/>
            <person name="Tice H."/>
            <person name="Bruce D."/>
            <person name="Goodwin L."/>
            <person name="Pitluck S."/>
            <person name="LaButti K."/>
            <person name="Schmutz J."/>
            <person name="Larimer F."/>
            <person name="Land M."/>
            <person name="Hauser L."/>
            <person name="Kyrpides N."/>
            <person name="Mikhailova N."/>
            <person name="Dunfield P.F."/>
            <person name="Dedysh S.N."/>
            <person name="Liesack W."/>
            <person name="Saw J.H."/>
            <person name="Alam M."/>
            <person name="Chen Y."/>
            <person name="Murrell J.C."/>
            <person name="Richardson P."/>
        </authorList>
    </citation>
    <scope>NUCLEOTIDE SEQUENCE [LARGE SCALE GENOMIC DNA]</scope>
    <source>
        <strain evidence="3">ATCC 9039 / DSM 1715 / NCIMB 8712</strain>
    </source>
</reference>
<dbReference type="OrthoDB" id="9816424at2"/>
<dbReference type="STRING" id="395963.Bind_3316"/>
<dbReference type="EMBL" id="CP001016">
    <property type="protein sequence ID" value="ACB96875.1"/>
    <property type="molecule type" value="Genomic_DNA"/>
</dbReference>
<dbReference type="Pfam" id="PF00685">
    <property type="entry name" value="Sulfotransfer_1"/>
    <property type="match status" value="1"/>
</dbReference>
<proteinExistence type="predicted"/>
<evidence type="ECO:0000259" key="1">
    <source>
        <dbReference type="Pfam" id="PF00685"/>
    </source>
</evidence>
<name>B2IDU3_BEII9</name>